<feature type="compositionally biased region" description="Acidic residues" evidence="1">
    <location>
        <begin position="431"/>
        <end position="443"/>
    </location>
</feature>
<evidence type="ECO:0000313" key="3">
    <source>
        <dbReference type="WBParaSite" id="PgR208X_g002_t01"/>
    </source>
</evidence>
<evidence type="ECO:0000313" key="2">
    <source>
        <dbReference type="Proteomes" id="UP000887569"/>
    </source>
</evidence>
<feature type="compositionally biased region" description="Basic and acidic residues" evidence="1">
    <location>
        <begin position="59"/>
        <end position="71"/>
    </location>
</feature>
<name>A0A915CIG2_PARUN</name>
<feature type="compositionally biased region" description="Basic and acidic residues" evidence="1">
    <location>
        <begin position="361"/>
        <end position="372"/>
    </location>
</feature>
<accession>A0A915CIG2</accession>
<feature type="region of interest" description="Disordered" evidence="1">
    <location>
        <begin position="340"/>
        <end position="372"/>
    </location>
</feature>
<reference evidence="3" key="1">
    <citation type="submission" date="2022-11" db="UniProtKB">
        <authorList>
            <consortium name="WormBaseParasite"/>
        </authorList>
    </citation>
    <scope>IDENTIFICATION</scope>
</reference>
<protein>
    <submittedName>
        <fullName evidence="3">Matrix-remodelling associated 5</fullName>
    </submittedName>
</protein>
<feature type="region of interest" description="Disordered" evidence="1">
    <location>
        <begin position="43"/>
        <end position="154"/>
    </location>
</feature>
<dbReference type="AlphaFoldDB" id="A0A915CIG2"/>
<organism evidence="2 3">
    <name type="scientific">Parascaris univalens</name>
    <name type="common">Nematode worm</name>
    <dbReference type="NCBI Taxonomy" id="6257"/>
    <lineage>
        <taxon>Eukaryota</taxon>
        <taxon>Metazoa</taxon>
        <taxon>Ecdysozoa</taxon>
        <taxon>Nematoda</taxon>
        <taxon>Chromadorea</taxon>
        <taxon>Rhabditida</taxon>
        <taxon>Spirurina</taxon>
        <taxon>Ascaridomorpha</taxon>
        <taxon>Ascaridoidea</taxon>
        <taxon>Ascarididae</taxon>
        <taxon>Parascaris</taxon>
    </lineage>
</organism>
<feature type="compositionally biased region" description="Polar residues" evidence="1">
    <location>
        <begin position="110"/>
        <end position="135"/>
    </location>
</feature>
<feature type="compositionally biased region" description="Polar residues" evidence="1">
    <location>
        <begin position="9"/>
        <end position="24"/>
    </location>
</feature>
<evidence type="ECO:0000256" key="1">
    <source>
        <dbReference type="SAM" id="MobiDB-lite"/>
    </source>
</evidence>
<feature type="region of interest" description="Disordered" evidence="1">
    <location>
        <begin position="408"/>
        <end position="443"/>
    </location>
</feature>
<feature type="compositionally biased region" description="Basic and acidic residues" evidence="1">
    <location>
        <begin position="340"/>
        <end position="353"/>
    </location>
</feature>
<feature type="compositionally biased region" description="Basic and acidic residues" evidence="1">
    <location>
        <begin position="136"/>
        <end position="148"/>
    </location>
</feature>
<dbReference type="WBParaSite" id="PgR208X_g002_t01">
    <property type="protein sequence ID" value="PgR208X_g002_t01"/>
    <property type="gene ID" value="PgR208X_g002"/>
</dbReference>
<sequence length="443" mass="48059">IGEDERSGQPETSDEQGNIITGDSESSELGDINLHVHLLSEMKLNKPPGEDSESVPWEATKKTPSEQKIDESNGEQNKSITTTPNIDEVDAVLSESSQTEKTKTLDEFTENSPAVSQFTENSTAVSHAKATSSYAESDKEHRSHKGTDLTDSEQISTSSTARFLFFTDGNENDSLFQNETIFDQFTQVSGMSFTTTDVLPESISYSAVPQQSQVSNESRDSVGNEAVAEEKQHQAVQTAALPEVTVSEGYAVSQNTKANSVEDDGIEDISAVDIVSITFGTTETTKIPEASAVADNPFTEVTSVRTTKEKANGSYDILEITHSTNDSLVVGSPSTQLGVERDNEVTDRSEDVKASNNVRSELSKQHTSERERIEGPITGIDFGAVKAVFNMTALNNDINITEYDGLAGGDTNIRNGTSEDYDMKELTLNEPNEDYGSGEEERA</sequence>
<feature type="region of interest" description="Disordered" evidence="1">
    <location>
        <begin position="1"/>
        <end position="28"/>
    </location>
</feature>
<proteinExistence type="predicted"/>
<feature type="compositionally biased region" description="Polar residues" evidence="1">
    <location>
        <begin position="74"/>
        <end position="85"/>
    </location>
</feature>
<dbReference type="Proteomes" id="UP000887569">
    <property type="component" value="Unplaced"/>
</dbReference>
<keyword evidence="2" id="KW-1185">Reference proteome</keyword>